<comment type="caution">
    <text evidence="2">The sequence shown here is derived from an EMBL/GenBank/DDBJ whole genome shotgun (WGS) entry which is preliminary data.</text>
</comment>
<dbReference type="EMBL" id="DTLS01000130">
    <property type="protein sequence ID" value="HGZ60455.1"/>
    <property type="molecule type" value="Genomic_DNA"/>
</dbReference>
<name>A0A7J3SMG3_9CREN</name>
<evidence type="ECO:0000256" key="1">
    <source>
        <dbReference type="SAM" id="Phobius"/>
    </source>
</evidence>
<evidence type="ECO:0008006" key="3">
    <source>
        <dbReference type="Google" id="ProtNLM"/>
    </source>
</evidence>
<keyword evidence="1" id="KW-1133">Transmembrane helix</keyword>
<accession>A0A7J3SMG3</accession>
<dbReference type="AlphaFoldDB" id="A0A7J3SMG3"/>
<dbReference type="Gene3D" id="3.40.50.300">
    <property type="entry name" value="P-loop containing nucleotide triphosphate hydrolases"/>
    <property type="match status" value="1"/>
</dbReference>
<proteinExistence type="predicted"/>
<reference evidence="2" key="1">
    <citation type="journal article" date="2020" name="mSystems">
        <title>Genome- and Community-Level Interaction Insights into Carbon Utilization and Element Cycling Functions of Hydrothermarchaeota in Hydrothermal Sediment.</title>
        <authorList>
            <person name="Zhou Z."/>
            <person name="Liu Y."/>
            <person name="Xu W."/>
            <person name="Pan J."/>
            <person name="Luo Z.H."/>
            <person name="Li M."/>
        </authorList>
    </citation>
    <scope>NUCLEOTIDE SEQUENCE [LARGE SCALE GENOMIC DNA]</scope>
    <source>
        <strain evidence="2">SpSt-885</strain>
    </source>
</reference>
<keyword evidence="1" id="KW-0812">Transmembrane</keyword>
<sequence>MSLRYNKNYTFYSLGIGPRIIALMGPVGVGKTTTRKYLVLSLRKRGIKAMESNIRLNHAFAYLFLLTVTKILRCKGSEPISTLGRYNPRIFVRLFPLWKYLMTLSLVIMYLIRVYFPYRILKRTIVTEDYLPVTVCDLIWVATWFGIPLKGLLKELSVILRLFMKLPIKIVYLKASHETLVKRWLIRESFERDKSYISDNFAYIRFHEACANALLKSLSLNNDIIMLNTDNIQVSKIVKVIICNLVGN</sequence>
<gene>
    <name evidence="2" type="ORF">ENW83_04530</name>
</gene>
<dbReference type="InterPro" id="IPR027417">
    <property type="entry name" value="P-loop_NTPase"/>
</dbReference>
<dbReference type="SUPFAM" id="SSF52540">
    <property type="entry name" value="P-loop containing nucleoside triphosphate hydrolases"/>
    <property type="match status" value="1"/>
</dbReference>
<keyword evidence="1" id="KW-0472">Membrane</keyword>
<feature type="transmembrane region" description="Helical" evidence="1">
    <location>
        <begin position="97"/>
        <end position="116"/>
    </location>
</feature>
<organism evidence="2">
    <name type="scientific">Fervidicoccus fontis</name>
    <dbReference type="NCBI Taxonomy" id="683846"/>
    <lineage>
        <taxon>Archaea</taxon>
        <taxon>Thermoproteota</taxon>
        <taxon>Thermoprotei</taxon>
        <taxon>Fervidicoccales</taxon>
        <taxon>Fervidicoccaceae</taxon>
        <taxon>Fervidicoccus</taxon>
    </lineage>
</organism>
<protein>
    <recommendedName>
        <fullName evidence="3">Deoxynucleoside kinase domain-containing protein</fullName>
    </recommendedName>
</protein>
<evidence type="ECO:0000313" key="2">
    <source>
        <dbReference type="EMBL" id="HGZ60455.1"/>
    </source>
</evidence>